<reference evidence="11" key="1">
    <citation type="submission" date="2021-06" db="EMBL/GenBank/DDBJ databases">
        <authorList>
            <person name="Hodson N. C."/>
            <person name="Mongue J. A."/>
            <person name="Jaron S. K."/>
        </authorList>
    </citation>
    <scope>NUCLEOTIDE SEQUENCE</scope>
</reference>
<dbReference type="InterPro" id="IPR000361">
    <property type="entry name" value="ATAP_core_dom"/>
</dbReference>
<evidence type="ECO:0000313" key="11">
    <source>
        <dbReference type="EMBL" id="CAG7786526.1"/>
    </source>
</evidence>
<dbReference type="InterPro" id="IPR016092">
    <property type="entry name" value="ATAP"/>
</dbReference>
<comment type="subcellular location">
    <subcellularLocation>
        <location evidence="1">Mitochondrion</location>
    </subcellularLocation>
</comment>
<accession>A0A8J2KB44</accession>
<sequence length="167" mass="18675">MAVSTLATRIYRSRLKIPSLLIQTVGVREGWGRYRGPSCTYSLARHFSAAKLKSEQFSDVLQISDSCTQRLKEIATNDLPFLRICVEGGGCSGFQYKFDMDKTINEDDRVFEKNGAKVVVDETSLEYVKGSTVDYHEELIRSAFRIISNPKAEHGCSCGSSFSVKID</sequence>
<keyword evidence="12" id="KW-1185">Reference proteome</keyword>
<evidence type="ECO:0000259" key="10">
    <source>
        <dbReference type="Pfam" id="PF01521"/>
    </source>
</evidence>
<comment type="function">
    <text evidence="6">Involved in the maturation of mitochondrial 4Fe-4S proteins functioning late in the iron-sulfur cluster assembly pathway. May be involved in the binding of an intermediate of Fe/S cluster assembly.</text>
</comment>
<dbReference type="GO" id="GO:0051537">
    <property type="term" value="F:2 iron, 2 sulfur cluster binding"/>
    <property type="evidence" value="ECO:0007669"/>
    <property type="project" value="TreeGrafter"/>
</dbReference>
<dbReference type="Pfam" id="PF01521">
    <property type="entry name" value="Fe-S_biosyn"/>
    <property type="match status" value="1"/>
</dbReference>
<evidence type="ECO:0000256" key="1">
    <source>
        <dbReference type="ARBA" id="ARBA00004173"/>
    </source>
</evidence>
<keyword evidence="3" id="KW-0479">Metal-binding</keyword>
<evidence type="ECO:0000256" key="6">
    <source>
        <dbReference type="ARBA" id="ARBA00057540"/>
    </source>
</evidence>
<comment type="subunit">
    <text evidence="9">Heterotetramer; forms a dimer of dimers with IBA57. Interacts with [2Fe-2S]-ISCA2 forming the heterodimer [2Fe- 2S]-ISCA2-IBA57 complex; [2Fe-2S] cluster binding is absolutely required to promote the complex formation.</text>
</comment>
<dbReference type="NCBIfam" id="TIGR00049">
    <property type="entry name" value="iron-sulfur cluster assembly accessory protein"/>
    <property type="match status" value="1"/>
</dbReference>
<keyword evidence="4" id="KW-0408">Iron</keyword>
<dbReference type="OrthoDB" id="1938621at2759"/>
<evidence type="ECO:0000256" key="9">
    <source>
        <dbReference type="ARBA" id="ARBA00093471"/>
    </source>
</evidence>
<evidence type="ECO:0000256" key="3">
    <source>
        <dbReference type="ARBA" id="ARBA00022723"/>
    </source>
</evidence>
<keyword evidence="5" id="KW-0496">Mitochondrion</keyword>
<name>A0A8J2KB44_9HEXA</name>
<dbReference type="PANTHER" id="PTHR43011:SF1">
    <property type="entry name" value="IRON-SULFUR CLUSTER ASSEMBLY 2 HOMOLOG, MITOCHONDRIAL"/>
    <property type="match status" value="1"/>
</dbReference>
<evidence type="ECO:0000256" key="8">
    <source>
        <dbReference type="ARBA" id="ARBA00077082"/>
    </source>
</evidence>
<evidence type="ECO:0000256" key="5">
    <source>
        <dbReference type="ARBA" id="ARBA00023128"/>
    </source>
</evidence>
<feature type="domain" description="Core" evidence="10">
    <location>
        <begin position="61"/>
        <end position="159"/>
    </location>
</feature>
<dbReference type="EMBL" id="CAJVCH010319317">
    <property type="protein sequence ID" value="CAG7786526.1"/>
    <property type="molecule type" value="Genomic_DNA"/>
</dbReference>
<dbReference type="GO" id="GO:0016226">
    <property type="term" value="P:iron-sulfur cluster assembly"/>
    <property type="evidence" value="ECO:0007669"/>
    <property type="project" value="InterPro"/>
</dbReference>
<evidence type="ECO:0000313" key="12">
    <source>
        <dbReference type="Proteomes" id="UP000708208"/>
    </source>
</evidence>
<proteinExistence type="inferred from homology"/>
<dbReference type="AlphaFoldDB" id="A0A8J2KB44"/>
<dbReference type="GO" id="GO:0120510">
    <property type="term" value="C:mitochondrial [4Fe-4S] assembly complex"/>
    <property type="evidence" value="ECO:0007669"/>
    <property type="project" value="UniProtKB-ARBA"/>
</dbReference>
<gene>
    <name evidence="11" type="ORF">AFUS01_LOCUS25090</name>
</gene>
<organism evidence="11 12">
    <name type="scientific">Allacma fusca</name>
    <dbReference type="NCBI Taxonomy" id="39272"/>
    <lineage>
        <taxon>Eukaryota</taxon>
        <taxon>Metazoa</taxon>
        <taxon>Ecdysozoa</taxon>
        <taxon>Arthropoda</taxon>
        <taxon>Hexapoda</taxon>
        <taxon>Collembola</taxon>
        <taxon>Symphypleona</taxon>
        <taxon>Sminthuridae</taxon>
        <taxon>Allacma</taxon>
    </lineage>
</organism>
<dbReference type="Proteomes" id="UP000708208">
    <property type="component" value="Unassembled WGS sequence"/>
</dbReference>
<protein>
    <recommendedName>
        <fullName evidence="7">Iron-sulfur cluster assembly 2 homolog, mitochondrial</fullName>
    </recommendedName>
    <alternativeName>
        <fullName evidence="8">HESB-like domain-containing protein 1</fullName>
    </alternativeName>
</protein>
<comment type="similarity">
    <text evidence="2">Belongs to the HesB/IscA family.</text>
</comment>
<comment type="caution">
    <text evidence="11">The sequence shown here is derived from an EMBL/GenBank/DDBJ whole genome shotgun (WGS) entry which is preliminary data.</text>
</comment>
<evidence type="ECO:0000256" key="2">
    <source>
        <dbReference type="ARBA" id="ARBA00006718"/>
    </source>
</evidence>
<dbReference type="PANTHER" id="PTHR43011">
    <property type="entry name" value="IRON-SULFUR CLUSTER ASSEMBLY 2 HOMOLOG, MITOCHONDRIAL"/>
    <property type="match status" value="1"/>
</dbReference>
<dbReference type="GO" id="GO:0005506">
    <property type="term" value="F:iron ion binding"/>
    <property type="evidence" value="ECO:0007669"/>
    <property type="project" value="TreeGrafter"/>
</dbReference>
<evidence type="ECO:0000256" key="7">
    <source>
        <dbReference type="ARBA" id="ARBA00073313"/>
    </source>
</evidence>
<dbReference type="FunFam" id="2.60.300.12:FF:000006">
    <property type="entry name" value="Iron-sulfur cluster assembly 2 mitochondrial"/>
    <property type="match status" value="1"/>
</dbReference>
<dbReference type="GO" id="GO:0051539">
    <property type="term" value="F:4 iron, 4 sulfur cluster binding"/>
    <property type="evidence" value="ECO:0007669"/>
    <property type="project" value="TreeGrafter"/>
</dbReference>
<evidence type="ECO:0000256" key="4">
    <source>
        <dbReference type="ARBA" id="ARBA00023004"/>
    </source>
</evidence>